<dbReference type="Proteomes" id="UP000524404">
    <property type="component" value="Unassembled WGS sequence"/>
</dbReference>
<organism evidence="6 7">
    <name type="scientific">Arcicella rosea</name>
    <dbReference type="NCBI Taxonomy" id="502909"/>
    <lineage>
        <taxon>Bacteria</taxon>
        <taxon>Pseudomonadati</taxon>
        <taxon>Bacteroidota</taxon>
        <taxon>Cytophagia</taxon>
        <taxon>Cytophagales</taxon>
        <taxon>Flectobacillaceae</taxon>
        <taxon>Arcicella</taxon>
    </lineage>
</organism>
<dbReference type="InterPro" id="IPR011095">
    <property type="entry name" value="Dala_Dala_lig_C"/>
</dbReference>
<dbReference type="AlphaFoldDB" id="A0A841EJ42"/>
<dbReference type="GO" id="GO:0008716">
    <property type="term" value="F:D-alanine-D-alanine ligase activity"/>
    <property type="evidence" value="ECO:0007669"/>
    <property type="project" value="InterPro"/>
</dbReference>
<evidence type="ECO:0000313" key="7">
    <source>
        <dbReference type="Proteomes" id="UP000524404"/>
    </source>
</evidence>
<dbReference type="PANTHER" id="PTHR43585">
    <property type="entry name" value="FUMIPYRROLE BIOSYNTHESIS PROTEIN C"/>
    <property type="match status" value="1"/>
</dbReference>
<dbReference type="Gene3D" id="3.30.470.20">
    <property type="entry name" value="ATP-grasp fold, B domain"/>
    <property type="match status" value="1"/>
</dbReference>
<dbReference type="Gene3D" id="3.40.50.20">
    <property type="match status" value="1"/>
</dbReference>
<dbReference type="InterPro" id="IPR052032">
    <property type="entry name" value="ATP-dep_AA_Ligase"/>
</dbReference>
<gene>
    <name evidence="6" type="ORF">HNP25_002870</name>
</gene>
<evidence type="ECO:0000256" key="4">
    <source>
        <dbReference type="PROSITE-ProRule" id="PRU00409"/>
    </source>
</evidence>
<evidence type="ECO:0000256" key="2">
    <source>
        <dbReference type="ARBA" id="ARBA00022741"/>
    </source>
</evidence>
<accession>A0A841EJ42</accession>
<proteinExistence type="predicted"/>
<evidence type="ECO:0000256" key="1">
    <source>
        <dbReference type="ARBA" id="ARBA00022598"/>
    </source>
</evidence>
<name>A0A841EJ42_9BACT</name>
<keyword evidence="2 4" id="KW-0547">Nucleotide-binding</keyword>
<dbReference type="Pfam" id="PF07478">
    <property type="entry name" value="Dala_Dala_lig_C"/>
    <property type="match status" value="1"/>
</dbReference>
<dbReference type="EMBL" id="JACHKT010000020">
    <property type="protein sequence ID" value="MBB6004207.1"/>
    <property type="molecule type" value="Genomic_DNA"/>
</dbReference>
<comment type="caution">
    <text evidence="6">The sequence shown here is derived from an EMBL/GenBank/DDBJ whole genome shotgun (WGS) entry which is preliminary data.</text>
</comment>
<evidence type="ECO:0000259" key="5">
    <source>
        <dbReference type="PROSITE" id="PS50975"/>
    </source>
</evidence>
<sequence>MSSTLSFLCISTYFKGNEFLRACKQAGNKVYLLTNKKLEYKPWVREFIDEVFYVEEKADGSIDMNEVILGLAYTMRSRKIDRIVALDDFDVEKAAHLREHFRIPGMGQTTGRHFRDKLAMRMKAQDAGIKVPMFSSLFNDNEIFEFTQKVQYPCVVKPRSEASSTGIRKVYNSGQLWEVVHYLGDRRHEYLVEQFKPGDVFHVDSLSLNGEFVFSRSSQYLSTPMEVAHGGGIFRSVTVPIGSTLDVALQEVNAQVMKAFGMNYSATHSEFIKDHETGEIIFLETASRVGGANLAEMVEASSGINLWREWANIETAVAKNEEYVLPTFENLYSGIIISLTRQQYPNLAEFDAPEICWRMNEEYHIGLIVKSESRERVIEILDDYAQKIYQNFHASAPVPNKPTH</sequence>
<feature type="domain" description="ATP-grasp" evidence="5">
    <location>
        <begin position="121"/>
        <end position="315"/>
    </location>
</feature>
<dbReference type="GO" id="GO:0005524">
    <property type="term" value="F:ATP binding"/>
    <property type="evidence" value="ECO:0007669"/>
    <property type="project" value="UniProtKB-UniRule"/>
</dbReference>
<dbReference type="SUPFAM" id="SSF56059">
    <property type="entry name" value="Glutathione synthetase ATP-binding domain-like"/>
    <property type="match status" value="1"/>
</dbReference>
<dbReference type="RefSeq" id="WP_184135067.1">
    <property type="nucleotide sequence ID" value="NZ_JACHKT010000020.1"/>
</dbReference>
<dbReference type="PROSITE" id="PS50975">
    <property type="entry name" value="ATP_GRASP"/>
    <property type="match status" value="1"/>
</dbReference>
<protein>
    <recommendedName>
        <fullName evidence="5">ATP-grasp domain-containing protein</fullName>
    </recommendedName>
</protein>
<dbReference type="GO" id="GO:0046872">
    <property type="term" value="F:metal ion binding"/>
    <property type="evidence" value="ECO:0007669"/>
    <property type="project" value="InterPro"/>
</dbReference>
<dbReference type="InterPro" id="IPR011761">
    <property type="entry name" value="ATP-grasp"/>
</dbReference>
<evidence type="ECO:0000313" key="6">
    <source>
        <dbReference type="EMBL" id="MBB6004207.1"/>
    </source>
</evidence>
<keyword evidence="3 4" id="KW-0067">ATP-binding</keyword>
<dbReference type="PANTHER" id="PTHR43585:SF2">
    <property type="entry name" value="ATP-GRASP ENZYME FSQD"/>
    <property type="match status" value="1"/>
</dbReference>
<keyword evidence="7" id="KW-1185">Reference proteome</keyword>
<dbReference type="Gene3D" id="3.30.1490.20">
    <property type="entry name" value="ATP-grasp fold, A domain"/>
    <property type="match status" value="1"/>
</dbReference>
<evidence type="ECO:0000256" key="3">
    <source>
        <dbReference type="ARBA" id="ARBA00022840"/>
    </source>
</evidence>
<keyword evidence="1" id="KW-0436">Ligase</keyword>
<reference evidence="6 7" key="1">
    <citation type="submission" date="2020-08" db="EMBL/GenBank/DDBJ databases">
        <title>Functional genomics of gut bacteria from endangered species of beetles.</title>
        <authorList>
            <person name="Carlos-Shanley C."/>
        </authorList>
    </citation>
    <scope>NUCLEOTIDE SEQUENCE [LARGE SCALE GENOMIC DNA]</scope>
    <source>
        <strain evidence="6 7">S00070</strain>
    </source>
</reference>
<dbReference type="InterPro" id="IPR013815">
    <property type="entry name" value="ATP_grasp_subdomain_1"/>
</dbReference>